<gene>
    <name evidence="1" type="ORF">H9L22_10225</name>
</gene>
<evidence type="ECO:0000313" key="1">
    <source>
        <dbReference type="EMBL" id="QNP54687.1"/>
    </source>
</evidence>
<dbReference type="Proteomes" id="UP000516117">
    <property type="component" value="Chromosome"/>
</dbReference>
<evidence type="ECO:0008006" key="3">
    <source>
        <dbReference type="Google" id="ProtNLM"/>
    </source>
</evidence>
<dbReference type="EMBL" id="CP060789">
    <property type="protein sequence ID" value="QNP54687.1"/>
    <property type="molecule type" value="Genomic_DNA"/>
</dbReference>
<name>A0A7H0H2C1_9ACTN</name>
<evidence type="ECO:0000313" key="2">
    <source>
        <dbReference type="Proteomes" id="UP000516117"/>
    </source>
</evidence>
<dbReference type="RefSeq" id="WP_187719825.1">
    <property type="nucleotide sequence ID" value="NZ_CP060789.1"/>
</dbReference>
<protein>
    <recommendedName>
        <fullName evidence="3">Nuclear transport factor 2 family protein</fullName>
    </recommendedName>
</protein>
<proteinExistence type="predicted"/>
<keyword evidence="2" id="KW-1185">Reference proteome</keyword>
<accession>A0A7H0H2C1</accession>
<organism evidence="1 2">
    <name type="scientific">Tessaracoccus defluvii</name>
    <dbReference type="NCBI Taxonomy" id="1285901"/>
    <lineage>
        <taxon>Bacteria</taxon>
        <taxon>Bacillati</taxon>
        <taxon>Actinomycetota</taxon>
        <taxon>Actinomycetes</taxon>
        <taxon>Propionibacteriales</taxon>
        <taxon>Propionibacteriaceae</taxon>
        <taxon>Tessaracoccus</taxon>
    </lineage>
</organism>
<dbReference type="KEGG" id="tdf:H9L22_10225"/>
<sequence>MVESYPADLPTGDPESAAIVAGWQEYFRVYEKYAADPLGYSDFSELMYVTTGDEANEVLDGIAHLREEDLRVEGGLQIRDVSVSTPVPDDLGIRTATVKFCSDSSRVRLFRISTGERVLVERTLLEAFTMEEGADGKWRVAKVRNQAASC</sequence>
<dbReference type="AlphaFoldDB" id="A0A7H0H2C1"/>
<reference evidence="1 2" key="1">
    <citation type="submission" date="2020-08" db="EMBL/GenBank/DDBJ databases">
        <title>Genome sequence of Tessaracoccus defluvii JCM 17540T.</title>
        <authorList>
            <person name="Hyun D.-W."/>
            <person name="Bae J.-W."/>
        </authorList>
    </citation>
    <scope>NUCLEOTIDE SEQUENCE [LARGE SCALE GENOMIC DNA]</scope>
    <source>
        <strain evidence="1 2">JCM 17540</strain>
    </source>
</reference>